<keyword evidence="11 13" id="KW-0066">ATP synthesis</keyword>
<evidence type="ECO:0000256" key="4">
    <source>
        <dbReference type="ARBA" id="ARBA00022741"/>
    </source>
</evidence>
<dbReference type="Pfam" id="PF00006">
    <property type="entry name" value="ATP-synt_ab"/>
    <property type="match status" value="1"/>
</dbReference>
<dbReference type="AlphaFoldDB" id="A0A1Q8SSQ6"/>
<dbReference type="OrthoDB" id="9801639at2"/>
<dbReference type="FunFam" id="1.10.1140.10:FF:000006">
    <property type="entry name" value="ATP synthase subunit beta"/>
    <property type="match status" value="1"/>
</dbReference>
<dbReference type="EC" id="7.1.2.2" evidence="13"/>
<dbReference type="EMBL" id="MSDO01000010">
    <property type="protein sequence ID" value="OLO04470.1"/>
    <property type="molecule type" value="Genomic_DNA"/>
</dbReference>
<feature type="region of interest" description="Disordered" evidence="14">
    <location>
        <begin position="468"/>
        <end position="489"/>
    </location>
</feature>
<organism evidence="16 17">
    <name type="scientific">Salinicola socius</name>
    <dbReference type="NCBI Taxonomy" id="404433"/>
    <lineage>
        <taxon>Bacteria</taxon>
        <taxon>Pseudomonadati</taxon>
        <taxon>Pseudomonadota</taxon>
        <taxon>Gammaproteobacteria</taxon>
        <taxon>Oceanospirillales</taxon>
        <taxon>Halomonadaceae</taxon>
        <taxon>Salinicola</taxon>
    </lineage>
</organism>
<keyword evidence="10 13" id="KW-0139">CF(1)</keyword>
<dbReference type="PROSITE" id="PS00152">
    <property type="entry name" value="ATPASE_ALPHA_BETA"/>
    <property type="match status" value="1"/>
</dbReference>
<feature type="domain" description="AAA+ ATPase" evidence="15">
    <location>
        <begin position="152"/>
        <end position="337"/>
    </location>
</feature>
<dbReference type="SUPFAM" id="SSF47917">
    <property type="entry name" value="C-terminal domain of alpha and beta subunits of F1 ATP synthase"/>
    <property type="match status" value="1"/>
</dbReference>
<dbReference type="InterPro" id="IPR000194">
    <property type="entry name" value="ATPase_F1/V1/A1_a/bsu_nucl-bd"/>
</dbReference>
<dbReference type="InterPro" id="IPR005722">
    <property type="entry name" value="ATP_synth_F1_bsu"/>
</dbReference>
<comment type="function">
    <text evidence="13">Produces ATP from ADP in the presence of a proton gradient across the membrane. The catalytic sites are hosted primarily by the beta subunits.</text>
</comment>
<dbReference type="InterPro" id="IPR003593">
    <property type="entry name" value="AAA+_ATPase"/>
</dbReference>
<dbReference type="HAMAP" id="MF_01347">
    <property type="entry name" value="ATP_synth_beta_bact"/>
    <property type="match status" value="1"/>
</dbReference>
<dbReference type="GO" id="GO:0046933">
    <property type="term" value="F:proton-transporting ATP synthase activity, rotational mechanism"/>
    <property type="evidence" value="ECO:0007669"/>
    <property type="project" value="UniProtKB-UniRule"/>
</dbReference>
<gene>
    <name evidence="13" type="primary">atpD</name>
    <name evidence="16" type="ORF">BTW07_08540</name>
</gene>
<comment type="catalytic activity">
    <reaction evidence="13">
        <text>ATP + H2O + 4 H(+)(in) = ADP + phosphate + 5 H(+)(out)</text>
        <dbReference type="Rhea" id="RHEA:57720"/>
        <dbReference type="ChEBI" id="CHEBI:15377"/>
        <dbReference type="ChEBI" id="CHEBI:15378"/>
        <dbReference type="ChEBI" id="CHEBI:30616"/>
        <dbReference type="ChEBI" id="CHEBI:43474"/>
        <dbReference type="ChEBI" id="CHEBI:456216"/>
        <dbReference type="EC" id="7.1.2.2"/>
    </reaction>
</comment>
<keyword evidence="2 13" id="KW-0813">Transport</keyword>
<dbReference type="SUPFAM" id="SSF52540">
    <property type="entry name" value="P-loop containing nucleoside triphosphate hydrolases"/>
    <property type="match status" value="1"/>
</dbReference>
<dbReference type="FunFam" id="3.40.50.300:FF:001630">
    <property type="entry name" value="ATP synthase subunit beta"/>
    <property type="match status" value="1"/>
</dbReference>
<dbReference type="Pfam" id="PF22919">
    <property type="entry name" value="ATP-synt_VA_C"/>
    <property type="match status" value="1"/>
</dbReference>
<keyword evidence="3 13" id="KW-1003">Cell membrane</keyword>
<dbReference type="CDD" id="cd18115">
    <property type="entry name" value="ATP-synt_F1_beta_N"/>
    <property type="match status" value="1"/>
</dbReference>
<evidence type="ECO:0000256" key="14">
    <source>
        <dbReference type="SAM" id="MobiDB-lite"/>
    </source>
</evidence>
<evidence type="ECO:0000256" key="2">
    <source>
        <dbReference type="ARBA" id="ARBA00022448"/>
    </source>
</evidence>
<keyword evidence="5 13" id="KW-0375">Hydrogen ion transport</keyword>
<keyword evidence="7 13" id="KW-1278">Translocase</keyword>
<evidence type="ECO:0000256" key="5">
    <source>
        <dbReference type="ARBA" id="ARBA00022781"/>
    </source>
</evidence>
<keyword evidence="8 13" id="KW-0406">Ion transport</keyword>
<dbReference type="InterPro" id="IPR027417">
    <property type="entry name" value="P-loop_NTPase"/>
</dbReference>
<name>A0A1Q8SSQ6_9GAMM</name>
<evidence type="ECO:0000256" key="3">
    <source>
        <dbReference type="ARBA" id="ARBA00022475"/>
    </source>
</evidence>
<dbReference type="Gene3D" id="1.10.1140.10">
    <property type="entry name" value="Bovine Mitochondrial F1-atpase, Atp Synthase Beta Chain, Chain D, domain 3"/>
    <property type="match status" value="1"/>
</dbReference>
<feature type="compositionally biased region" description="Basic and acidic residues" evidence="14">
    <location>
        <begin position="474"/>
        <end position="489"/>
    </location>
</feature>
<dbReference type="SUPFAM" id="SSF50615">
    <property type="entry name" value="N-terminal domain of alpha and beta subunits of F1 ATP synthase"/>
    <property type="match status" value="1"/>
</dbReference>
<dbReference type="NCBIfam" id="TIGR01039">
    <property type="entry name" value="atpD"/>
    <property type="match status" value="1"/>
</dbReference>
<dbReference type="GO" id="GO:0046961">
    <property type="term" value="F:proton-transporting ATPase activity, rotational mechanism"/>
    <property type="evidence" value="ECO:0007669"/>
    <property type="project" value="InterPro"/>
</dbReference>
<evidence type="ECO:0000256" key="9">
    <source>
        <dbReference type="ARBA" id="ARBA00023136"/>
    </source>
</evidence>
<evidence type="ECO:0000256" key="12">
    <source>
        <dbReference type="ARBA" id="ARBA00024342"/>
    </source>
</evidence>
<dbReference type="CDD" id="cd18110">
    <property type="entry name" value="ATP-synt_F1_beta_C"/>
    <property type="match status" value="1"/>
</dbReference>
<dbReference type="InterPro" id="IPR036121">
    <property type="entry name" value="ATPase_F1/V1/A1_a/bsu_N_sf"/>
</dbReference>
<sequence>MTASESGPKSDVGNLGTIVTVRGSVIDIRFDGTLPPVNSLLHAGDGDRVTIEVLAQRDERHVRGIALTPTQGLSRGMPVKDSGGPLKAPVGKPILSRMFDVFGNTVDRGPPLEGVEWRSVHNEPPPLIRRSIRSEVFETGIKAIDVLTPLEHGGKAGLFGGAGVGKTVLLTEMIHNMIGHQQGVSIFCGIGERSREGEELYREMKAAGVLPNMVMIFAQMNEPPGARFRVGHAALTMAEYFRDDEHRDVLLLIDNIFRFIQAGSEVSGLMGQMPSRLGYQPTMGTELAALEERIANTDNGAITSLQAVYVPADDFTDPAAVHTFSHLSASIVLSRKRASEGLFPAIDPLQSSSKMITPGIVGEYHYRIAQAIRRTLAQYAELKDIIAMLGLEQLSPEDRKVVARARRLERFLTQPFFTTEQFTNLTGKLVSLEDALDGCERILADEFKDLPESALYMIGAIGEARIKAQSSAEAEERPSEETTHADDDA</sequence>
<evidence type="ECO:0000256" key="7">
    <source>
        <dbReference type="ARBA" id="ARBA00022967"/>
    </source>
</evidence>
<dbReference type="RefSeq" id="WP_075569759.1">
    <property type="nucleotide sequence ID" value="NZ_MSDO01000010.1"/>
</dbReference>
<reference evidence="16 17" key="1">
    <citation type="submission" date="2016-12" db="EMBL/GenBank/DDBJ databases">
        <title>Draft genome sequences of strains Salinicola socius SMB35, Salinicola sp. MH3R3-1 and Chromohalobacter sp. SMB17 from the Verkhnekamsk potash mining region of Russia.</title>
        <authorList>
            <person name="Mavrodi D.V."/>
            <person name="Olsson B.E."/>
            <person name="Korsakova E.S."/>
            <person name="Pyankova A."/>
            <person name="Mavrodi O.V."/>
            <person name="Plotnikova E.G."/>
        </authorList>
    </citation>
    <scope>NUCLEOTIDE SEQUENCE [LARGE SCALE GENOMIC DNA]</scope>
    <source>
        <strain evidence="16 17">SMB35</strain>
    </source>
</reference>
<keyword evidence="4 13" id="KW-0547">Nucleotide-binding</keyword>
<dbReference type="InterPro" id="IPR017691">
    <property type="entry name" value="Alt_ATPase_F1_bsu"/>
</dbReference>
<evidence type="ECO:0000256" key="8">
    <source>
        <dbReference type="ARBA" id="ARBA00023065"/>
    </source>
</evidence>
<dbReference type="STRING" id="404433.BTW07_08540"/>
<evidence type="ECO:0000256" key="1">
    <source>
        <dbReference type="ARBA" id="ARBA00004370"/>
    </source>
</evidence>
<dbReference type="PANTHER" id="PTHR15184:SF71">
    <property type="entry name" value="ATP SYNTHASE SUBUNIT BETA, MITOCHONDRIAL"/>
    <property type="match status" value="1"/>
</dbReference>
<dbReference type="Pfam" id="PF02874">
    <property type="entry name" value="ATP-synt_ab_N"/>
    <property type="match status" value="1"/>
</dbReference>
<evidence type="ECO:0000256" key="10">
    <source>
        <dbReference type="ARBA" id="ARBA00023196"/>
    </source>
</evidence>
<protein>
    <recommendedName>
        <fullName evidence="13">ATP synthase subunit beta</fullName>
        <ecNumber evidence="13">7.1.2.2</ecNumber>
    </recommendedName>
    <alternativeName>
        <fullName evidence="13">ATP synthase F1 sector subunit beta</fullName>
    </alternativeName>
    <alternativeName>
        <fullName evidence="13">F-ATPase subunit beta</fullName>
    </alternativeName>
</protein>
<dbReference type="Proteomes" id="UP000186878">
    <property type="component" value="Unassembled WGS sequence"/>
</dbReference>
<dbReference type="InterPro" id="IPR024034">
    <property type="entry name" value="ATPase_F1/V1_b/a_C"/>
</dbReference>
<dbReference type="Gene3D" id="3.40.50.300">
    <property type="entry name" value="P-loop containing nucleotide triphosphate hydrolases"/>
    <property type="match status" value="1"/>
</dbReference>
<dbReference type="Gene3D" id="2.40.10.170">
    <property type="match status" value="1"/>
</dbReference>
<dbReference type="SMART" id="SM00382">
    <property type="entry name" value="AAA"/>
    <property type="match status" value="1"/>
</dbReference>
<evidence type="ECO:0000313" key="17">
    <source>
        <dbReference type="Proteomes" id="UP000186878"/>
    </source>
</evidence>
<comment type="caution">
    <text evidence="16">The sequence shown here is derived from an EMBL/GenBank/DDBJ whole genome shotgun (WGS) entry which is preliminary data.</text>
</comment>
<dbReference type="InterPro" id="IPR055190">
    <property type="entry name" value="ATP-synt_VA_C"/>
</dbReference>
<evidence type="ECO:0000259" key="15">
    <source>
        <dbReference type="SMART" id="SM00382"/>
    </source>
</evidence>
<dbReference type="InterPro" id="IPR020003">
    <property type="entry name" value="ATPase_a/bsu_AS"/>
</dbReference>
<dbReference type="InterPro" id="IPR050053">
    <property type="entry name" value="ATPase_alpha/beta_chains"/>
</dbReference>
<evidence type="ECO:0000256" key="6">
    <source>
        <dbReference type="ARBA" id="ARBA00022840"/>
    </source>
</evidence>
<dbReference type="NCBIfam" id="TIGR03305">
    <property type="entry name" value="alt_F1F0_F1_bet"/>
    <property type="match status" value="1"/>
</dbReference>
<comment type="similarity">
    <text evidence="12">Belongs to the ATPase alpha/beta chains family. T3SS ATPase subfamily.</text>
</comment>
<evidence type="ECO:0000256" key="11">
    <source>
        <dbReference type="ARBA" id="ARBA00023310"/>
    </source>
</evidence>
<keyword evidence="9 13" id="KW-0472">Membrane</keyword>
<evidence type="ECO:0000313" key="16">
    <source>
        <dbReference type="EMBL" id="OLO04470.1"/>
    </source>
</evidence>
<dbReference type="GO" id="GO:0045259">
    <property type="term" value="C:proton-transporting ATP synthase complex"/>
    <property type="evidence" value="ECO:0007669"/>
    <property type="project" value="UniProtKB-KW"/>
</dbReference>
<evidence type="ECO:0000256" key="13">
    <source>
        <dbReference type="HAMAP-Rule" id="MF_01347"/>
    </source>
</evidence>
<keyword evidence="17" id="KW-1185">Reference proteome</keyword>
<keyword evidence="6 13" id="KW-0067">ATP-binding</keyword>
<comment type="subcellular location">
    <subcellularLocation>
        <location evidence="13">Cell membrane</location>
        <topology evidence="13">Peripheral membrane protein</topology>
    </subcellularLocation>
    <subcellularLocation>
        <location evidence="1">Membrane</location>
    </subcellularLocation>
</comment>
<feature type="binding site" evidence="13">
    <location>
        <begin position="160"/>
        <end position="167"/>
    </location>
    <ligand>
        <name>ATP</name>
        <dbReference type="ChEBI" id="CHEBI:30616"/>
    </ligand>
</feature>
<dbReference type="PANTHER" id="PTHR15184">
    <property type="entry name" value="ATP SYNTHASE"/>
    <property type="match status" value="1"/>
</dbReference>
<dbReference type="GO" id="GO:0005524">
    <property type="term" value="F:ATP binding"/>
    <property type="evidence" value="ECO:0007669"/>
    <property type="project" value="UniProtKB-UniRule"/>
</dbReference>
<dbReference type="InterPro" id="IPR004100">
    <property type="entry name" value="ATPase_F1/V1/A1_a/bsu_N"/>
</dbReference>
<proteinExistence type="inferred from homology"/>
<dbReference type="CDD" id="cd01133">
    <property type="entry name" value="F1-ATPase_beta_CD"/>
    <property type="match status" value="1"/>
</dbReference>
<accession>A0A1Q8SSQ6</accession>
<dbReference type="GO" id="GO:0005886">
    <property type="term" value="C:plasma membrane"/>
    <property type="evidence" value="ECO:0007669"/>
    <property type="project" value="UniProtKB-SubCell"/>
</dbReference>